<evidence type="ECO:0000313" key="13">
    <source>
        <dbReference type="Proteomes" id="UP000800096"/>
    </source>
</evidence>
<comment type="similarity">
    <text evidence="3 8 10">Belongs to the peptidase S33 family.</text>
</comment>
<evidence type="ECO:0000256" key="6">
    <source>
        <dbReference type="ARBA" id="ARBA00022670"/>
    </source>
</evidence>
<keyword evidence="6 8" id="KW-0645">Protease</keyword>
<dbReference type="PANTHER" id="PTHR43722:SF1">
    <property type="entry name" value="PROLINE IMINOPEPTIDASE"/>
    <property type="match status" value="1"/>
</dbReference>
<dbReference type="EMBL" id="ML979137">
    <property type="protein sequence ID" value="KAF1914199.1"/>
    <property type="molecule type" value="Genomic_DNA"/>
</dbReference>
<proteinExistence type="inferred from homology"/>
<feature type="active site" description="Nucleophile" evidence="9">
    <location>
        <position position="113"/>
    </location>
</feature>
<accession>A0A6A5QFN0</accession>
<keyword evidence="7 8" id="KW-0378">Hydrolase</keyword>
<keyword evidence="13" id="KW-1185">Reference proteome</keyword>
<keyword evidence="4 8" id="KW-0031">Aminopeptidase</keyword>
<comment type="subcellular location">
    <subcellularLocation>
        <location evidence="2 8">Cytoplasm</location>
    </subcellularLocation>
</comment>
<evidence type="ECO:0000256" key="4">
    <source>
        <dbReference type="ARBA" id="ARBA00022438"/>
    </source>
</evidence>
<dbReference type="OrthoDB" id="10249433at2759"/>
<dbReference type="PRINTS" id="PR00793">
    <property type="entry name" value="PROAMNOPTASE"/>
</dbReference>
<feature type="active site" evidence="9">
    <location>
        <position position="271"/>
    </location>
</feature>
<evidence type="ECO:0000313" key="12">
    <source>
        <dbReference type="EMBL" id="KAF1914199.1"/>
    </source>
</evidence>
<dbReference type="SUPFAM" id="SSF53474">
    <property type="entry name" value="alpha/beta-Hydrolases"/>
    <property type="match status" value="1"/>
</dbReference>
<dbReference type="InterPro" id="IPR005944">
    <property type="entry name" value="Pro_iminopeptidase"/>
</dbReference>
<evidence type="ECO:0000259" key="11">
    <source>
        <dbReference type="Pfam" id="PF00561"/>
    </source>
</evidence>
<gene>
    <name evidence="12" type="ORF">BDU57DRAFT_540170</name>
</gene>
<name>A0A6A5QFN0_AMPQU</name>
<feature type="domain" description="AB hydrolase-1" evidence="11">
    <location>
        <begin position="37"/>
        <end position="301"/>
    </location>
</feature>
<keyword evidence="5 8" id="KW-0963">Cytoplasm</keyword>
<evidence type="ECO:0000256" key="3">
    <source>
        <dbReference type="ARBA" id="ARBA00010088"/>
    </source>
</evidence>
<dbReference type="InterPro" id="IPR000073">
    <property type="entry name" value="AB_hydrolase_1"/>
</dbReference>
<dbReference type="NCBIfam" id="TIGR01249">
    <property type="entry name" value="pro_imino_pep_1"/>
    <property type="match status" value="1"/>
</dbReference>
<dbReference type="PRINTS" id="PR00111">
    <property type="entry name" value="ABHYDROLASE"/>
</dbReference>
<dbReference type="InterPro" id="IPR002410">
    <property type="entry name" value="Peptidase_S33"/>
</dbReference>
<dbReference type="InterPro" id="IPR029058">
    <property type="entry name" value="AB_hydrolase_fold"/>
</dbReference>
<dbReference type="GO" id="GO:0006508">
    <property type="term" value="P:proteolysis"/>
    <property type="evidence" value="ECO:0007669"/>
    <property type="project" value="UniProtKB-KW"/>
</dbReference>
<evidence type="ECO:0000256" key="5">
    <source>
        <dbReference type="ARBA" id="ARBA00022490"/>
    </source>
</evidence>
<dbReference type="Proteomes" id="UP000800096">
    <property type="component" value="Unassembled WGS sequence"/>
</dbReference>
<dbReference type="GO" id="GO:0004177">
    <property type="term" value="F:aminopeptidase activity"/>
    <property type="evidence" value="ECO:0007669"/>
    <property type="project" value="UniProtKB-UniRule"/>
</dbReference>
<dbReference type="GO" id="GO:0005737">
    <property type="term" value="C:cytoplasm"/>
    <property type="evidence" value="ECO:0007669"/>
    <property type="project" value="UniProtKB-SubCell"/>
</dbReference>
<evidence type="ECO:0000256" key="7">
    <source>
        <dbReference type="ARBA" id="ARBA00022801"/>
    </source>
</evidence>
<sequence>MAQVNGYEHDDAWSKDWLRVDDTHEVYYEQYGKKDGKPVIYLHGGPGGHISKANTQFFSPAHYRVVLLDQRGCGNSRPRASTKDNTTWHLVADIEKLRTHLQIPKWHMVFGGSWGSTLSLAYAQAHPSSVHSLVLRGIFTVRQVEQDWNLCATGSPMIFPDAYDEFLNFLPEDERAEHVASYHARLMSDDTAVSHPAAAAWNKYEIGMSTLLPDTEGWKQLADPTYLLPHARLEAHYFKNKAWLQDGELLRKENIDRIRHIPATIVQGRYDVVCPPATAWALHKAWPETRMCWIVDAGHSATEPGTKKKLIETCDEYALLEV</sequence>
<reference evidence="12" key="1">
    <citation type="journal article" date="2020" name="Stud. Mycol.">
        <title>101 Dothideomycetes genomes: a test case for predicting lifestyles and emergence of pathogens.</title>
        <authorList>
            <person name="Haridas S."/>
            <person name="Albert R."/>
            <person name="Binder M."/>
            <person name="Bloem J."/>
            <person name="Labutti K."/>
            <person name="Salamov A."/>
            <person name="Andreopoulos B."/>
            <person name="Baker S."/>
            <person name="Barry K."/>
            <person name="Bills G."/>
            <person name="Bluhm B."/>
            <person name="Cannon C."/>
            <person name="Castanera R."/>
            <person name="Culley D."/>
            <person name="Daum C."/>
            <person name="Ezra D."/>
            <person name="Gonzalez J."/>
            <person name="Henrissat B."/>
            <person name="Kuo A."/>
            <person name="Liang C."/>
            <person name="Lipzen A."/>
            <person name="Lutzoni F."/>
            <person name="Magnuson J."/>
            <person name="Mondo S."/>
            <person name="Nolan M."/>
            <person name="Ohm R."/>
            <person name="Pangilinan J."/>
            <person name="Park H.-J."/>
            <person name="Ramirez L."/>
            <person name="Alfaro M."/>
            <person name="Sun H."/>
            <person name="Tritt A."/>
            <person name="Yoshinaga Y."/>
            <person name="Zwiers L.-H."/>
            <person name="Turgeon B."/>
            <person name="Goodwin S."/>
            <person name="Spatafora J."/>
            <person name="Crous P."/>
            <person name="Grigoriev I."/>
        </authorList>
    </citation>
    <scope>NUCLEOTIDE SEQUENCE</scope>
    <source>
        <strain evidence="12">HMLAC05119</strain>
    </source>
</reference>
<evidence type="ECO:0000256" key="9">
    <source>
        <dbReference type="PIRSR" id="PIRSR006431-1"/>
    </source>
</evidence>
<organism evidence="12 13">
    <name type="scientific">Ampelomyces quisqualis</name>
    <name type="common">Powdery mildew agent</name>
    <dbReference type="NCBI Taxonomy" id="50730"/>
    <lineage>
        <taxon>Eukaryota</taxon>
        <taxon>Fungi</taxon>
        <taxon>Dikarya</taxon>
        <taxon>Ascomycota</taxon>
        <taxon>Pezizomycotina</taxon>
        <taxon>Dothideomycetes</taxon>
        <taxon>Pleosporomycetidae</taxon>
        <taxon>Pleosporales</taxon>
        <taxon>Pleosporineae</taxon>
        <taxon>Phaeosphaeriaceae</taxon>
        <taxon>Ampelomyces</taxon>
    </lineage>
</organism>
<dbReference type="Gene3D" id="3.40.50.1820">
    <property type="entry name" value="alpha/beta hydrolase"/>
    <property type="match status" value="1"/>
</dbReference>
<dbReference type="PANTHER" id="PTHR43722">
    <property type="entry name" value="PROLINE IMINOPEPTIDASE"/>
    <property type="match status" value="1"/>
</dbReference>
<dbReference type="AlphaFoldDB" id="A0A6A5QFN0"/>
<evidence type="ECO:0000256" key="1">
    <source>
        <dbReference type="ARBA" id="ARBA00001585"/>
    </source>
</evidence>
<evidence type="ECO:0000256" key="2">
    <source>
        <dbReference type="ARBA" id="ARBA00004496"/>
    </source>
</evidence>
<dbReference type="EC" id="3.4.11.5" evidence="8 10"/>
<evidence type="ECO:0000256" key="10">
    <source>
        <dbReference type="RuleBase" id="RU003421"/>
    </source>
</evidence>
<protein>
    <recommendedName>
        <fullName evidence="8 10">Proline iminopeptidase</fullName>
        <shortName evidence="8">PIP</shortName>
        <ecNumber evidence="8 10">3.4.11.5</ecNumber>
    </recommendedName>
    <alternativeName>
        <fullName evidence="8">Prolyl aminopeptidase</fullName>
    </alternativeName>
</protein>
<feature type="active site" description="Proton donor" evidence="9">
    <location>
        <position position="299"/>
    </location>
</feature>
<comment type="catalytic activity">
    <reaction evidence="1 8 10">
        <text>Release of N-terminal proline from a peptide.</text>
        <dbReference type="EC" id="3.4.11.5"/>
    </reaction>
</comment>
<dbReference type="PIRSF" id="PIRSF006431">
    <property type="entry name" value="Pept_S33"/>
    <property type="match status" value="1"/>
</dbReference>
<evidence type="ECO:0000256" key="8">
    <source>
        <dbReference type="PIRNR" id="PIRNR006431"/>
    </source>
</evidence>
<dbReference type="Pfam" id="PF00561">
    <property type="entry name" value="Abhydrolase_1"/>
    <property type="match status" value="1"/>
</dbReference>